<dbReference type="PROSITE" id="PS51194">
    <property type="entry name" value="HELICASE_CTER"/>
    <property type="match status" value="1"/>
</dbReference>
<keyword evidence="7 12" id="KW-0067">ATP-binding</keyword>
<dbReference type="GO" id="GO:0005524">
    <property type="term" value="F:ATP binding"/>
    <property type="evidence" value="ECO:0007669"/>
    <property type="project" value="UniProtKB-UniRule"/>
</dbReference>
<keyword evidence="9 12" id="KW-1278">Translocase</keyword>
<sequence>MFKNKKNEKLLKKINAKMQYYRDLSDDQLRKQTVRFWNSENLESEIVDIVATIREANYRILGKFAYDVQVLGGLAIINGDVVEMDTGEGKTLTATLALYFEALKFKTGVFLITPNAYLASRDGTEMGEVFKWLGLSVGIRTGDEEFEDAQVIYQNNIVYITNSALGFDYLQNNLISEKKAELPQYFNFALLDEIDSILLDMAQSPLVISGNPKVTSSLYRVAQIFISFLVENVHYEISMDKKKVWFVDEGIRKIEQFFSVDNVFSNEYKELLKHLKLALDANVIYRRDYEYIVDDGKIVLLDQKTGRTMLGTKLQNGLHQAIEMKENVEITNETAAMASVTYQNLFRMFTVLSGMSGTGKNAKDEFIETYNMSVSVIPRHIKSSRVDHQTIVFTTFSEKISAMIELVMTKHKIGQPILLIAETMKTAELISKILLANNIQHNLLHAQGLQYEAEIIARAGQLNSITIATSLAGRGTDIKLSDEARQIGGLAVILSEKMENVRIERQVIGRSARQGDPGETYIYSSLQDTLLIENPDKYLQRYQEKKKHKKMVPITGYAKLRAIRAYRKRQLLNEDSSKSARFSTLQYDEVMRRQRTLIYEVRYNILTSETFVKNLITSFKSSSTTEEQKQINMLESFLESLEDSQKNIINMYRVILLRSLDESWMEQVEILQELKSVVSDQALINRNVLFEYNKLSIEKYDGMLENIQRNFTINLKNSEIDLDDLGKINLKIG</sequence>
<dbReference type="PROSITE" id="PS51192">
    <property type="entry name" value="HELICASE_ATP_BIND_1"/>
    <property type="match status" value="1"/>
</dbReference>
<keyword evidence="16" id="KW-0347">Helicase</keyword>
<evidence type="ECO:0000256" key="9">
    <source>
        <dbReference type="ARBA" id="ARBA00022967"/>
    </source>
</evidence>
<dbReference type="PANTHER" id="PTHR30612:SF0">
    <property type="entry name" value="CHLOROPLAST PROTEIN-TRANSPORTING ATPASE"/>
    <property type="match status" value="1"/>
</dbReference>
<dbReference type="Gene3D" id="1.10.3060.10">
    <property type="entry name" value="Helical scaffold and wing domains of SecA"/>
    <property type="match status" value="1"/>
</dbReference>
<dbReference type="GO" id="GO:0017038">
    <property type="term" value="P:protein import"/>
    <property type="evidence" value="ECO:0007669"/>
    <property type="project" value="InterPro"/>
</dbReference>
<dbReference type="InterPro" id="IPR044722">
    <property type="entry name" value="SecA_SF2_C"/>
</dbReference>
<comment type="similarity">
    <text evidence="2 12">Belongs to the SecA family.</text>
</comment>
<dbReference type="Pfam" id="PF07516">
    <property type="entry name" value="SecA_SW"/>
    <property type="match status" value="2"/>
</dbReference>
<comment type="function">
    <text evidence="12">Part of the Sec protein translocase complex. Interacts with the SecYEG preprotein conducting channel. Has a central role in coupling the hydrolysis of ATP to the transfer of proteins into and across the cell membrane, serving as an ATP-driven molecular motor driving the stepwise translocation of polypeptide chains across the membrane.</text>
</comment>
<dbReference type="GO" id="GO:0006605">
    <property type="term" value="P:protein targeting"/>
    <property type="evidence" value="ECO:0007669"/>
    <property type="project" value="UniProtKB-UniRule"/>
</dbReference>
<dbReference type="Gene3D" id="3.40.50.300">
    <property type="entry name" value="P-loop containing nucleotide triphosphate hydrolases"/>
    <property type="match status" value="3"/>
</dbReference>
<evidence type="ECO:0000256" key="2">
    <source>
        <dbReference type="ARBA" id="ARBA00007650"/>
    </source>
</evidence>
<dbReference type="GO" id="GO:0065002">
    <property type="term" value="P:intracellular protein transmembrane transport"/>
    <property type="evidence" value="ECO:0007669"/>
    <property type="project" value="UniProtKB-UniRule"/>
</dbReference>
<comment type="subcellular location">
    <subcellularLocation>
        <location evidence="12">Cell membrane</location>
        <topology evidence="12">Peripheral membrane protein</topology>
        <orientation evidence="12">Cytoplasmic side</orientation>
    </subcellularLocation>
    <subcellularLocation>
        <location evidence="12">Cytoplasm</location>
    </subcellularLocation>
    <subcellularLocation>
        <location evidence="1">Membrane</location>
        <topology evidence="1">Peripheral membrane protein</topology>
    </subcellularLocation>
    <text evidence="12">Distribution is 50-50.</text>
</comment>
<feature type="binding site" evidence="12">
    <location>
        <begin position="87"/>
        <end position="91"/>
    </location>
    <ligand>
        <name>ATP</name>
        <dbReference type="ChEBI" id="CHEBI:30616"/>
    </ligand>
</feature>
<dbReference type="GO" id="GO:0004386">
    <property type="term" value="F:helicase activity"/>
    <property type="evidence" value="ECO:0007669"/>
    <property type="project" value="UniProtKB-KW"/>
</dbReference>
<keyword evidence="17" id="KW-1185">Reference proteome</keyword>
<evidence type="ECO:0000259" key="14">
    <source>
        <dbReference type="PROSITE" id="PS51194"/>
    </source>
</evidence>
<dbReference type="InterPro" id="IPR011115">
    <property type="entry name" value="SecA_DEAD"/>
</dbReference>
<dbReference type="SMART" id="SM00958">
    <property type="entry name" value="SecA_PP_bind"/>
    <property type="match status" value="1"/>
</dbReference>
<dbReference type="GO" id="GO:0005886">
    <property type="term" value="C:plasma membrane"/>
    <property type="evidence" value="ECO:0007669"/>
    <property type="project" value="UniProtKB-SubCell"/>
</dbReference>
<dbReference type="Pfam" id="PF07517">
    <property type="entry name" value="SecA_DEAD"/>
    <property type="match status" value="1"/>
</dbReference>
<dbReference type="Gene3D" id="3.90.1440.10">
    <property type="entry name" value="SecA, preprotein cross-linking domain"/>
    <property type="match status" value="1"/>
</dbReference>
<dbReference type="InterPro" id="IPR027417">
    <property type="entry name" value="P-loop_NTPase"/>
</dbReference>
<dbReference type="CDD" id="cd17928">
    <property type="entry name" value="DEXDc_SecA"/>
    <property type="match status" value="1"/>
</dbReference>
<dbReference type="GO" id="GO:0005829">
    <property type="term" value="C:cytosol"/>
    <property type="evidence" value="ECO:0007669"/>
    <property type="project" value="TreeGrafter"/>
</dbReference>
<organism evidence="16 17">
    <name type="scientific">Weissella diestrammenae</name>
    <dbReference type="NCBI Taxonomy" id="1162633"/>
    <lineage>
        <taxon>Bacteria</taxon>
        <taxon>Bacillati</taxon>
        <taxon>Bacillota</taxon>
        <taxon>Bacilli</taxon>
        <taxon>Lactobacillales</taxon>
        <taxon>Lactobacillaceae</taxon>
        <taxon>Weissella</taxon>
    </lineage>
</organism>
<dbReference type="CDD" id="cd18803">
    <property type="entry name" value="SF2_C_secA"/>
    <property type="match status" value="1"/>
</dbReference>
<keyword evidence="5 12" id="KW-0963">Cytoplasm</keyword>
<dbReference type="FunFam" id="3.40.50.300:FF:000429">
    <property type="entry name" value="Preprotein translocase subunit SecA"/>
    <property type="match status" value="1"/>
</dbReference>
<keyword evidence="6 12" id="KW-0547">Nucleotide-binding</keyword>
<evidence type="ECO:0000256" key="7">
    <source>
        <dbReference type="ARBA" id="ARBA00022840"/>
    </source>
</evidence>
<dbReference type="InterPro" id="IPR000185">
    <property type="entry name" value="SecA"/>
</dbReference>
<dbReference type="PROSITE" id="PS51196">
    <property type="entry name" value="SECA_MOTOR_DEAD"/>
    <property type="match status" value="1"/>
</dbReference>
<dbReference type="Pfam" id="PF01043">
    <property type="entry name" value="SecA_PP_bind"/>
    <property type="match status" value="1"/>
</dbReference>
<dbReference type="EMBL" id="CP060724">
    <property type="protein sequence ID" value="QNN75352.1"/>
    <property type="molecule type" value="Genomic_DNA"/>
</dbReference>
<dbReference type="InterPro" id="IPR014001">
    <property type="entry name" value="Helicase_ATP-bd"/>
</dbReference>
<feature type="binding site" evidence="12">
    <location>
        <position position="69"/>
    </location>
    <ligand>
        <name>ATP</name>
        <dbReference type="ChEBI" id="CHEBI:30616"/>
    </ligand>
</feature>
<dbReference type="PRINTS" id="PR00906">
    <property type="entry name" value="SECA"/>
</dbReference>
<dbReference type="AlphaFoldDB" id="A0A7G9T5H7"/>
<evidence type="ECO:0000313" key="17">
    <source>
        <dbReference type="Proteomes" id="UP000515800"/>
    </source>
</evidence>
<dbReference type="Proteomes" id="UP000515800">
    <property type="component" value="Chromosome"/>
</dbReference>
<keyword evidence="16" id="KW-0378">Hydrolase</keyword>
<evidence type="ECO:0000256" key="11">
    <source>
        <dbReference type="ARBA" id="ARBA00023136"/>
    </source>
</evidence>
<evidence type="ECO:0000256" key="12">
    <source>
        <dbReference type="HAMAP-Rule" id="MF_01382"/>
    </source>
</evidence>
<gene>
    <name evidence="12" type="primary">secA</name>
    <name evidence="16" type="ORF">H9L19_00125</name>
</gene>
<keyword evidence="8 12" id="KW-0653">Protein transport</keyword>
<evidence type="ECO:0000256" key="1">
    <source>
        <dbReference type="ARBA" id="ARBA00004170"/>
    </source>
</evidence>
<evidence type="ECO:0000256" key="10">
    <source>
        <dbReference type="ARBA" id="ARBA00023010"/>
    </source>
</evidence>
<accession>A0A7G9T5H7</accession>
<keyword evidence="10 12" id="KW-0811">Translocation</keyword>
<dbReference type="KEGG" id="wdi:H9L19_00125"/>
<evidence type="ECO:0000259" key="13">
    <source>
        <dbReference type="PROSITE" id="PS51192"/>
    </source>
</evidence>
<dbReference type="EC" id="7.4.2.8" evidence="12"/>
<dbReference type="SMART" id="SM00957">
    <property type="entry name" value="SecA_DEAD"/>
    <property type="match status" value="1"/>
</dbReference>
<feature type="domain" description="Helicase C-terminal" evidence="14">
    <location>
        <begin position="399"/>
        <end position="554"/>
    </location>
</feature>
<dbReference type="InterPro" id="IPR014018">
    <property type="entry name" value="SecA_motor_DEAD"/>
</dbReference>
<evidence type="ECO:0000256" key="5">
    <source>
        <dbReference type="ARBA" id="ARBA00022490"/>
    </source>
</evidence>
<dbReference type="RefSeq" id="WP_187529186.1">
    <property type="nucleotide sequence ID" value="NZ_CP060724.1"/>
</dbReference>
<comment type="catalytic activity">
    <reaction evidence="12">
        <text>ATP + H2O + cellular proteinSide 1 = ADP + phosphate + cellular proteinSide 2.</text>
        <dbReference type="EC" id="7.4.2.8"/>
    </reaction>
</comment>
<dbReference type="GO" id="GO:0031522">
    <property type="term" value="C:cell envelope Sec protein transport complex"/>
    <property type="evidence" value="ECO:0007669"/>
    <property type="project" value="TreeGrafter"/>
</dbReference>
<dbReference type="SUPFAM" id="SSF52540">
    <property type="entry name" value="P-loop containing nucleoside triphosphate hydrolases"/>
    <property type="match status" value="2"/>
</dbReference>
<dbReference type="InterPro" id="IPR011116">
    <property type="entry name" value="SecA_Wing/Scaffold"/>
</dbReference>
<dbReference type="SUPFAM" id="SSF81767">
    <property type="entry name" value="Pre-protein crosslinking domain of SecA"/>
    <property type="match status" value="1"/>
</dbReference>
<evidence type="ECO:0000256" key="3">
    <source>
        <dbReference type="ARBA" id="ARBA00022448"/>
    </source>
</evidence>
<dbReference type="InterPro" id="IPR036266">
    <property type="entry name" value="SecA_Wing/Scaffold_sf"/>
</dbReference>
<comment type="subunit">
    <text evidence="12">Monomer and homodimer. Part of the essential Sec protein translocation apparatus which comprises SecA, SecYEG and auxiliary proteins SecDF. Other proteins may also be involved.</text>
</comment>
<evidence type="ECO:0000256" key="4">
    <source>
        <dbReference type="ARBA" id="ARBA00022475"/>
    </source>
</evidence>
<dbReference type="InterPro" id="IPR011130">
    <property type="entry name" value="SecA_preprotein_X-link_dom"/>
</dbReference>
<dbReference type="InterPro" id="IPR036670">
    <property type="entry name" value="SecA_X-link_sf"/>
</dbReference>
<dbReference type="InterPro" id="IPR001650">
    <property type="entry name" value="Helicase_C-like"/>
</dbReference>
<dbReference type="SUPFAM" id="SSF81886">
    <property type="entry name" value="Helical scaffold and wing domains of SecA"/>
    <property type="match status" value="1"/>
</dbReference>
<dbReference type="GO" id="GO:0043952">
    <property type="term" value="P:protein transport by the Sec complex"/>
    <property type="evidence" value="ECO:0007669"/>
    <property type="project" value="TreeGrafter"/>
</dbReference>
<keyword evidence="3 12" id="KW-0813">Transport</keyword>
<dbReference type="GO" id="GO:0008564">
    <property type="term" value="F:protein-exporting ATPase activity"/>
    <property type="evidence" value="ECO:0007669"/>
    <property type="project" value="UniProtKB-EC"/>
</dbReference>
<keyword evidence="4 12" id="KW-1003">Cell membrane</keyword>
<proteinExistence type="inferred from homology"/>
<dbReference type="PANTHER" id="PTHR30612">
    <property type="entry name" value="SECA INNER MEMBRANE COMPONENT OF SEC PROTEIN SECRETION SYSTEM"/>
    <property type="match status" value="1"/>
</dbReference>
<dbReference type="Pfam" id="PF21090">
    <property type="entry name" value="P-loop_SecA"/>
    <property type="match status" value="1"/>
</dbReference>
<name>A0A7G9T5H7_9LACO</name>
<evidence type="ECO:0000256" key="8">
    <source>
        <dbReference type="ARBA" id="ARBA00022927"/>
    </source>
</evidence>
<feature type="domain" description="SecA family profile" evidence="15">
    <location>
        <begin position="1"/>
        <end position="555"/>
    </location>
</feature>
<evidence type="ECO:0000259" key="15">
    <source>
        <dbReference type="PROSITE" id="PS51196"/>
    </source>
</evidence>
<evidence type="ECO:0000256" key="6">
    <source>
        <dbReference type="ARBA" id="ARBA00022741"/>
    </source>
</evidence>
<dbReference type="HAMAP" id="MF_01382">
    <property type="entry name" value="SecA"/>
    <property type="match status" value="1"/>
</dbReference>
<reference evidence="16 17" key="1">
    <citation type="submission" date="2020-08" db="EMBL/GenBank/DDBJ databases">
        <title>Genome sequence of Weissella diestrammenae KACC 16890T.</title>
        <authorList>
            <person name="Hyun D.-W."/>
            <person name="Bae J.-W."/>
        </authorList>
    </citation>
    <scope>NUCLEOTIDE SEQUENCE [LARGE SCALE GENOMIC DNA]</scope>
    <source>
        <strain evidence="16 17">KACC 16890</strain>
    </source>
</reference>
<feature type="binding site" evidence="12">
    <location>
        <position position="477"/>
    </location>
    <ligand>
        <name>ATP</name>
        <dbReference type="ChEBI" id="CHEBI:30616"/>
    </ligand>
</feature>
<protein>
    <recommendedName>
        <fullName evidence="12">Protein translocase subunit SecA</fullName>
        <ecNumber evidence="12">7.4.2.8</ecNumber>
    </recommendedName>
</protein>
<feature type="domain" description="Helicase ATP-binding" evidence="13">
    <location>
        <begin position="71"/>
        <end position="230"/>
    </location>
</feature>
<evidence type="ECO:0000313" key="16">
    <source>
        <dbReference type="EMBL" id="QNN75352.1"/>
    </source>
</evidence>
<keyword evidence="11 12" id="KW-0472">Membrane</keyword>